<organism evidence="1 2">
    <name type="scientific">Solanum stoloniferum</name>
    <dbReference type="NCBI Taxonomy" id="62892"/>
    <lineage>
        <taxon>Eukaryota</taxon>
        <taxon>Viridiplantae</taxon>
        <taxon>Streptophyta</taxon>
        <taxon>Embryophyta</taxon>
        <taxon>Tracheophyta</taxon>
        <taxon>Spermatophyta</taxon>
        <taxon>Magnoliopsida</taxon>
        <taxon>eudicotyledons</taxon>
        <taxon>Gunneridae</taxon>
        <taxon>Pentapetalae</taxon>
        <taxon>asterids</taxon>
        <taxon>lamiids</taxon>
        <taxon>Solanales</taxon>
        <taxon>Solanaceae</taxon>
        <taxon>Solanoideae</taxon>
        <taxon>Solaneae</taxon>
        <taxon>Solanum</taxon>
    </lineage>
</organism>
<comment type="caution">
    <text evidence="1">The sequence shown here is derived from an EMBL/GenBank/DDBJ whole genome shotgun (WGS) entry which is preliminary data.</text>
</comment>
<evidence type="ECO:0000313" key="2">
    <source>
        <dbReference type="Proteomes" id="UP001627284"/>
    </source>
</evidence>
<dbReference type="AlphaFoldDB" id="A0ABD2V4W9"/>
<proteinExistence type="predicted"/>
<evidence type="ECO:0000313" key="1">
    <source>
        <dbReference type="EMBL" id="KAL3375177.1"/>
    </source>
</evidence>
<reference evidence="1 2" key="1">
    <citation type="submission" date="2024-05" db="EMBL/GenBank/DDBJ databases">
        <title>De novo assembly of an allotetraploid wild potato.</title>
        <authorList>
            <person name="Hosaka A.J."/>
        </authorList>
    </citation>
    <scope>NUCLEOTIDE SEQUENCE [LARGE SCALE GENOMIC DNA]</scope>
    <source>
        <tissue evidence="1">Young leaves</tissue>
    </source>
</reference>
<sequence>MYFFFLLLYLSFCSFLAIDNFFILALEVMCCPPVRGGSRQEFAVRPHASCGHNLHLKFFQKWIGQGKDTRVKCRSQISRQMINQSTTNRLGTGDCIKVMLLQVLK</sequence>
<dbReference type="Proteomes" id="UP001627284">
    <property type="component" value="Unassembled WGS sequence"/>
</dbReference>
<gene>
    <name evidence="1" type="ORF">AABB24_006591</name>
</gene>
<name>A0ABD2V4W9_9SOLN</name>
<dbReference type="EMBL" id="JBJKTR010000003">
    <property type="protein sequence ID" value="KAL3375177.1"/>
    <property type="molecule type" value="Genomic_DNA"/>
</dbReference>
<keyword evidence="2" id="KW-1185">Reference proteome</keyword>
<protein>
    <recommendedName>
        <fullName evidence="3">Secreted protein</fullName>
    </recommendedName>
</protein>
<evidence type="ECO:0008006" key="3">
    <source>
        <dbReference type="Google" id="ProtNLM"/>
    </source>
</evidence>
<accession>A0ABD2V4W9</accession>